<reference evidence="2" key="2">
    <citation type="submission" date="2025-08" db="UniProtKB">
        <authorList>
            <consortium name="Ensembl"/>
        </authorList>
    </citation>
    <scope>IDENTIFICATION</scope>
</reference>
<dbReference type="InParanoid" id="H2YD51"/>
<name>H2YD51_CIOSA</name>
<proteinExistence type="predicted"/>
<dbReference type="Ensembl" id="ENSCSAVT00000003298.1">
    <property type="protein sequence ID" value="ENSCSAVP00000003249.1"/>
    <property type="gene ID" value="ENSCSAVG00000001932.1"/>
</dbReference>
<sequence length="145" mass="16661">MSVQMSIPPKSPIPLPTDDDLPPSPPPSDHPSIDEDPHEELVKMRLGTSAHHTNPRSRTLYAWKNSMPIEEYRFVREQKRNQKNIPTTSSDYKEQHLIIAHRLAELEKRRVGTRYLSKEEASKVNTEQQKAPTKKKDPLESCVIS</sequence>
<dbReference type="AlphaFoldDB" id="H2YD51"/>
<evidence type="ECO:0000256" key="1">
    <source>
        <dbReference type="SAM" id="MobiDB-lite"/>
    </source>
</evidence>
<reference evidence="3" key="1">
    <citation type="submission" date="2003-08" db="EMBL/GenBank/DDBJ databases">
        <authorList>
            <person name="Birren B."/>
            <person name="Nusbaum C."/>
            <person name="Abebe A."/>
            <person name="Abouelleil A."/>
            <person name="Adekoya E."/>
            <person name="Ait-zahra M."/>
            <person name="Allen N."/>
            <person name="Allen T."/>
            <person name="An P."/>
            <person name="Anderson M."/>
            <person name="Anderson S."/>
            <person name="Arachchi H."/>
            <person name="Armbruster J."/>
            <person name="Bachantsang P."/>
            <person name="Baldwin J."/>
            <person name="Barry A."/>
            <person name="Bayul T."/>
            <person name="Blitshsteyn B."/>
            <person name="Bloom T."/>
            <person name="Blye J."/>
            <person name="Boguslavskiy L."/>
            <person name="Borowsky M."/>
            <person name="Boukhgalter B."/>
            <person name="Brunache A."/>
            <person name="Butler J."/>
            <person name="Calixte N."/>
            <person name="Calvo S."/>
            <person name="Camarata J."/>
            <person name="Campo K."/>
            <person name="Chang J."/>
            <person name="Cheshatsang Y."/>
            <person name="Citroen M."/>
            <person name="Collymore A."/>
            <person name="Considine T."/>
            <person name="Cook A."/>
            <person name="Cooke P."/>
            <person name="Corum B."/>
            <person name="Cuomo C."/>
            <person name="David R."/>
            <person name="Dawoe T."/>
            <person name="Degray S."/>
            <person name="Dodge S."/>
            <person name="Dooley K."/>
            <person name="Dorje P."/>
            <person name="Dorjee K."/>
            <person name="Dorris L."/>
            <person name="Duffey N."/>
            <person name="Dupes A."/>
            <person name="Elkins T."/>
            <person name="Engels R."/>
            <person name="Erickson J."/>
            <person name="Farina A."/>
            <person name="Faro S."/>
            <person name="Ferreira P."/>
            <person name="Fischer H."/>
            <person name="Fitzgerald M."/>
            <person name="Foley K."/>
            <person name="Gage D."/>
            <person name="Galagan J."/>
            <person name="Gearin G."/>
            <person name="Gnerre S."/>
            <person name="Gnirke A."/>
            <person name="Goyette A."/>
            <person name="Graham J."/>
            <person name="Grandbois E."/>
            <person name="Gyaltsen K."/>
            <person name="Hafez N."/>
            <person name="Hagopian D."/>
            <person name="Hagos B."/>
            <person name="Hall J."/>
            <person name="Hatcher B."/>
            <person name="Heller A."/>
            <person name="Higgins H."/>
            <person name="Honan T."/>
            <person name="Horn A."/>
            <person name="Houde N."/>
            <person name="Hughes L."/>
            <person name="Hulme W."/>
            <person name="Husby E."/>
            <person name="Iliev I."/>
            <person name="Jaffe D."/>
            <person name="Jones C."/>
            <person name="Kamal M."/>
            <person name="Kamat A."/>
            <person name="Kamvysselis M."/>
            <person name="Karlsson E."/>
            <person name="Kells C."/>
            <person name="Kieu A."/>
            <person name="Kisner P."/>
            <person name="Kodira C."/>
            <person name="Kulbokas E."/>
            <person name="Labutti K."/>
            <person name="Lama D."/>
            <person name="Landers T."/>
            <person name="Leger J."/>
            <person name="Levine S."/>
            <person name="Lewis D."/>
            <person name="Lewis T."/>
            <person name="Lindblad-toh K."/>
            <person name="Liu X."/>
            <person name="Lokyitsang T."/>
            <person name="Lokyitsang Y."/>
            <person name="Lucien O."/>
            <person name="Lui A."/>
            <person name="Ma L.J."/>
            <person name="Mabbitt R."/>
            <person name="Macdonald J."/>
            <person name="Maclean C."/>
            <person name="Major J."/>
            <person name="Manning J."/>
            <person name="Marabella R."/>
            <person name="Maru K."/>
            <person name="Matthews C."/>
            <person name="Mauceli E."/>
            <person name="Mccarthy M."/>
            <person name="Mcdonough S."/>
            <person name="Mcghee T."/>
            <person name="Meldrim J."/>
            <person name="Meneus L."/>
            <person name="Mesirov J."/>
            <person name="Mihalev A."/>
            <person name="Mihova T."/>
            <person name="Mikkelsen T."/>
            <person name="Mlenga V."/>
            <person name="Moru K."/>
            <person name="Mozes J."/>
            <person name="Mulrain L."/>
            <person name="Munson G."/>
            <person name="Naylor J."/>
            <person name="Newes C."/>
            <person name="Nguyen C."/>
            <person name="Nguyen N."/>
            <person name="Nguyen T."/>
            <person name="Nicol R."/>
            <person name="Nielsen C."/>
            <person name="Nizzari M."/>
            <person name="Norbu C."/>
            <person name="Norbu N."/>
            <person name="O'donnell P."/>
            <person name="Okoawo O."/>
            <person name="O'leary S."/>
            <person name="Omotosho B."/>
            <person name="O'neill K."/>
            <person name="Osman S."/>
            <person name="Parker S."/>
            <person name="Perrin D."/>
            <person name="Phunkhang P."/>
            <person name="Piqani B."/>
            <person name="Purcell S."/>
            <person name="Rachupka T."/>
            <person name="Ramasamy U."/>
            <person name="Rameau R."/>
            <person name="Ray V."/>
            <person name="Raymond C."/>
            <person name="Retta R."/>
            <person name="Richardson S."/>
            <person name="Rise C."/>
            <person name="Rodriguez J."/>
            <person name="Rogers J."/>
            <person name="Rogov P."/>
            <person name="Rutman M."/>
            <person name="Schupbach R."/>
            <person name="Seaman C."/>
            <person name="Settipalli S."/>
            <person name="Sharpe T."/>
            <person name="Sheridan J."/>
            <person name="Sherpa N."/>
            <person name="Shi J."/>
            <person name="Smirnov S."/>
            <person name="Smith C."/>
            <person name="Sougnez C."/>
            <person name="Spencer B."/>
            <person name="Stalker J."/>
            <person name="Stange-thomann N."/>
            <person name="Stavropoulos S."/>
            <person name="Stetson K."/>
            <person name="Stone C."/>
            <person name="Stone S."/>
            <person name="Stubbs M."/>
            <person name="Talamas J."/>
            <person name="Tchuinga P."/>
            <person name="Tenzing P."/>
            <person name="Tesfaye S."/>
            <person name="Theodore J."/>
            <person name="Thoulutsang Y."/>
            <person name="Topham K."/>
            <person name="Towey S."/>
            <person name="Tsamla T."/>
            <person name="Tsomo N."/>
            <person name="Vallee D."/>
            <person name="Vassiliev H."/>
            <person name="Venkataraman V."/>
            <person name="Vinson J."/>
            <person name="Vo A."/>
            <person name="Wade C."/>
            <person name="Wang S."/>
            <person name="Wangchuk T."/>
            <person name="Wangdi T."/>
            <person name="Whittaker C."/>
            <person name="Wilkinson J."/>
            <person name="Wu Y."/>
            <person name="Wyman D."/>
            <person name="Yadav S."/>
            <person name="Yang S."/>
            <person name="Yang X."/>
            <person name="Yeager S."/>
            <person name="Yee E."/>
            <person name="Young G."/>
            <person name="Zainoun J."/>
            <person name="Zembeck L."/>
            <person name="Zimmer A."/>
            <person name="Zody M."/>
            <person name="Lander E."/>
        </authorList>
    </citation>
    <scope>NUCLEOTIDE SEQUENCE [LARGE SCALE GENOMIC DNA]</scope>
</reference>
<dbReference type="Proteomes" id="UP000007875">
    <property type="component" value="Unassembled WGS sequence"/>
</dbReference>
<reference evidence="2" key="3">
    <citation type="submission" date="2025-09" db="UniProtKB">
        <authorList>
            <consortium name="Ensembl"/>
        </authorList>
    </citation>
    <scope>IDENTIFICATION</scope>
</reference>
<keyword evidence="3" id="KW-1185">Reference proteome</keyword>
<dbReference type="OMA" id="HLIIAHR"/>
<feature type="compositionally biased region" description="Basic and acidic residues" evidence="1">
    <location>
        <begin position="113"/>
        <end position="122"/>
    </location>
</feature>
<feature type="region of interest" description="Disordered" evidence="1">
    <location>
        <begin position="113"/>
        <end position="145"/>
    </location>
</feature>
<dbReference type="GeneTree" id="ENSGT00660000097447"/>
<feature type="region of interest" description="Disordered" evidence="1">
    <location>
        <begin position="1"/>
        <end position="53"/>
    </location>
</feature>
<feature type="compositionally biased region" description="Basic and acidic residues" evidence="1">
    <location>
        <begin position="31"/>
        <end position="43"/>
    </location>
</feature>
<dbReference type="HOGENOM" id="CLU_1805490_0_0_1"/>
<evidence type="ECO:0000313" key="2">
    <source>
        <dbReference type="Ensembl" id="ENSCSAVP00000003249.1"/>
    </source>
</evidence>
<evidence type="ECO:0000313" key="3">
    <source>
        <dbReference type="Proteomes" id="UP000007875"/>
    </source>
</evidence>
<organism evidence="2 3">
    <name type="scientific">Ciona savignyi</name>
    <name type="common">Pacific transparent sea squirt</name>
    <dbReference type="NCBI Taxonomy" id="51511"/>
    <lineage>
        <taxon>Eukaryota</taxon>
        <taxon>Metazoa</taxon>
        <taxon>Chordata</taxon>
        <taxon>Tunicata</taxon>
        <taxon>Ascidiacea</taxon>
        <taxon>Phlebobranchia</taxon>
        <taxon>Cionidae</taxon>
        <taxon>Ciona</taxon>
    </lineage>
</organism>
<accession>H2YD51</accession>
<protein>
    <submittedName>
        <fullName evidence="2">Uncharacterized protein</fullName>
    </submittedName>
</protein>